<protein>
    <submittedName>
        <fullName evidence="1">Uncharacterized protein</fullName>
    </submittedName>
</protein>
<dbReference type="Proteomes" id="UP000077667">
    <property type="component" value="Chromosome"/>
</dbReference>
<dbReference type="KEGG" id="nia:A8C56_12765"/>
<keyword evidence="2" id="KW-1185">Reference proteome</keyword>
<dbReference type="EMBL" id="CP015772">
    <property type="protein sequence ID" value="ANH81734.1"/>
    <property type="molecule type" value="Genomic_DNA"/>
</dbReference>
<dbReference type="OrthoDB" id="164217at2"/>
<accession>A0A1A9I5A1</accession>
<evidence type="ECO:0000313" key="2">
    <source>
        <dbReference type="Proteomes" id="UP000077667"/>
    </source>
</evidence>
<evidence type="ECO:0000313" key="1">
    <source>
        <dbReference type="EMBL" id="ANH81734.1"/>
    </source>
</evidence>
<name>A0A1A9I5A1_9BACT</name>
<proteinExistence type="predicted"/>
<sequence length="108" mass="12344">MNSNDQTAREKKISCKLTDAEMRKRKATVIASLKKQVIERKELENGFYYQFPGTDRIIDELAAFIKTERLCCDFFDFDLSVKGDASRALLRITGPQGTKSFITTELDL</sequence>
<dbReference type="AlphaFoldDB" id="A0A1A9I5A1"/>
<organism evidence="1 2">
    <name type="scientific">Niabella ginsenosidivorans</name>
    <dbReference type="NCBI Taxonomy" id="1176587"/>
    <lineage>
        <taxon>Bacteria</taxon>
        <taxon>Pseudomonadati</taxon>
        <taxon>Bacteroidota</taxon>
        <taxon>Chitinophagia</taxon>
        <taxon>Chitinophagales</taxon>
        <taxon>Chitinophagaceae</taxon>
        <taxon>Niabella</taxon>
    </lineage>
</organism>
<reference evidence="1 2" key="1">
    <citation type="submission" date="2016-05" db="EMBL/GenBank/DDBJ databases">
        <title>Niabella ginsenosidivorans BS26 whole genome sequencing.</title>
        <authorList>
            <person name="Im W.T."/>
            <person name="Siddiqi M.Z."/>
        </authorList>
    </citation>
    <scope>NUCLEOTIDE SEQUENCE [LARGE SCALE GENOMIC DNA]</scope>
    <source>
        <strain evidence="1 2">BS26</strain>
    </source>
</reference>
<gene>
    <name evidence="1" type="ORF">A8C56_12765</name>
</gene>
<dbReference type="STRING" id="1176587.A8C56_12765"/>
<dbReference type="RefSeq" id="WP_067756609.1">
    <property type="nucleotide sequence ID" value="NZ_CP015772.1"/>
</dbReference>